<evidence type="ECO:0000256" key="1">
    <source>
        <dbReference type="ARBA" id="ARBA00004843"/>
    </source>
</evidence>
<dbReference type="InterPro" id="IPR015955">
    <property type="entry name" value="Lactate_DH/Glyco_Ohase_4_C"/>
</dbReference>
<evidence type="ECO:0000256" key="8">
    <source>
        <dbReference type="PIRSR" id="PIRSR000102-3"/>
    </source>
</evidence>
<proteinExistence type="inferred from homology"/>
<sequence length="331" mass="35808">MSLVEKLMYEVEPAVRVSGGKVTVVGTGQVGMACAFSILTQNIASELALVDVVADKLKGEMMDLQHGLTFLKNVKVSADTDYSVTAGSKICIVTAGARQREGESRLSLVQRNTDIFKGIIPKLVEHSPDTILLIVSNPVDILTYVAWKISGLPKNRVIGSGTNLDSSRFRFLMSQRLNVAPSSCHGWIIGEHGDSSVPVWSGVNIAGVRLRDLDSSIGTSEDPEQWTQLHKQVVESAYEIIRLKGYTSWAIGLSVAALAQAILKNTRSCYAVSTLVQGMQGIDKDVFLSAPCVLGENGVTHVIQQTLSEAEKAQLQKSANTLYEVQQGLTY</sequence>
<feature type="domain" description="Lactate/malate dehydrogenase N-terminal" evidence="10">
    <location>
        <begin position="21"/>
        <end position="159"/>
    </location>
</feature>
<dbReference type="GO" id="GO:0006089">
    <property type="term" value="P:lactate metabolic process"/>
    <property type="evidence" value="ECO:0007669"/>
    <property type="project" value="TreeGrafter"/>
</dbReference>
<reference evidence="12" key="1">
    <citation type="submission" date="2023-07" db="EMBL/GenBank/DDBJ databases">
        <title>Chromosome-level genome assembly of Artemia franciscana.</title>
        <authorList>
            <person name="Jo E."/>
        </authorList>
    </citation>
    <scope>NUCLEOTIDE SEQUENCE</scope>
    <source>
        <tissue evidence="12">Whole body</tissue>
    </source>
</reference>
<dbReference type="PROSITE" id="PS00064">
    <property type="entry name" value="L_LDH"/>
    <property type="match status" value="1"/>
</dbReference>
<feature type="binding site" evidence="8">
    <location>
        <position position="51"/>
    </location>
    <ligand>
        <name>NAD(+)</name>
        <dbReference type="ChEBI" id="CHEBI:57540"/>
    </ligand>
</feature>
<dbReference type="InterPro" id="IPR036291">
    <property type="entry name" value="NAD(P)-bd_dom_sf"/>
</dbReference>
<evidence type="ECO:0000256" key="5">
    <source>
        <dbReference type="ARBA" id="ARBA00023027"/>
    </source>
</evidence>
<feature type="binding site" evidence="8">
    <location>
        <begin position="135"/>
        <end position="137"/>
    </location>
    <ligand>
        <name>NAD(+)</name>
        <dbReference type="ChEBI" id="CHEBI:57540"/>
    </ligand>
</feature>
<dbReference type="InterPro" id="IPR011304">
    <property type="entry name" value="L-lactate_DH"/>
</dbReference>
<keyword evidence="4 9" id="KW-0560">Oxidoreductase</keyword>
<comment type="caution">
    <text evidence="12">The sequence shown here is derived from an EMBL/GenBank/DDBJ whole genome shotgun (WGS) entry which is preliminary data.</text>
</comment>
<evidence type="ECO:0000256" key="4">
    <source>
        <dbReference type="ARBA" id="ARBA00023002"/>
    </source>
</evidence>
<dbReference type="Proteomes" id="UP001187531">
    <property type="component" value="Unassembled WGS sequence"/>
</dbReference>
<dbReference type="NCBIfam" id="TIGR01771">
    <property type="entry name" value="L-LDH-NAD"/>
    <property type="match status" value="1"/>
</dbReference>
<feature type="binding site" evidence="8">
    <location>
        <begin position="26"/>
        <end position="31"/>
    </location>
    <ligand>
        <name>NAD(+)</name>
        <dbReference type="ChEBI" id="CHEBI:57540"/>
    </ligand>
</feature>
<dbReference type="Gene3D" id="3.40.50.720">
    <property type="entry name" value="NAD(P)-binding Rossmann-like Domain"/>
    <property type="match status" value="1"/>
</dbReference>
<dbReference type="EMBL" id="JAVRJZ010000067">
    <property type="protein sequence ID" value="KAK2703858.1"/>
    <property type="molecule type" value="Genomic_DNA"/>
</dbReference>
<dbReference type="SUPFAM" id="SSF51735">
    <property type="entry name" value="NAD(P)-binding Rossmann-fold domains"/>
    <property type="match status" value="1"/>
</dbReference>
<evidence type="ECO:0000313" key="13">
    <source>
        <dbReference type="Proteomes" id="UP001187531"/>
    </source>
</evidence>
<dbReference type="EC" id="1.1.1.27" evidence="3 9"/>
<protein>
    <recommendedName>
        <fullName evidence="3 9">L-lactate dehydrogenase</fullName>
        <ecNumber evidence="3 9">1.1.1.27</ecNumber>
    </recommendedName>
</protein>
<dbReference type="PANTHER" id="PTHR43128:SF16">
    <property type="entry name" value="L-LACTATE DEHYDROGENASE"/>
    <property type="match status" value="1"/>
</dbReference>
<dbReference type="CDD" id="cd05293">
    <property type="entry name" value="LDH_1"/>
    <property type="match status" value="1"/>
</dbReference>
<dbReference type="Pfam" id="PF02866">
    <property type="entry name" value="Ldh_1_C"/>
    <property type="match status" value="1"/>
</dbReference>
<feature type="binding site" evidence="8">
    <location>
        <position position="112"/>
    </location>
    <ligand>
        <name>NAD(+)</name>
        <dbReference type="ChEBI" id="CHEBI:57540"/>
    </ligand>
</feature>
<dbReference type="InterPro" id="IPR022383">
    <property type="entry name" value="Lactate/malate_DH_C"/>
</dbReference>
<dbReference type="HAMAP" id="MF_00488">
    <property type="entry name" value="Lactate_dehydrog"/>
    <property type="match status" value="1"/>
</dbReference>
<dbReference type="GO" id="GO:0005737">
    <property type="term" value="C:cytoplasm"/>
    <property type="evidence" value="ECO:0007669"/>
    <property type="project" value="InterPro"/>
</dbReference>
<comment type="similarity">
    <text evidence="2">Belongs to the LDH/MDH superfamily. LDH family.</text>
</comment>
<dbReference type="SUPFAM" id="SSF56327">
    <property type="entry name" value="LDH C-terminal domain-like"/>
    <property type="match status" value="1"/>
</dbReference>
<evidence type="ECO:0000256" key="9">
    <source>
        <dbReference type="RuleBase" id="RU000496"/>
    </source>
</evidence>
<dbReference type="Gene3D" id="3.90.110.10">
    <property type="entry name" value="Lactate dehydrogenase/glycoside hydrolase, family 4, C-terminal"/>
    <property type="match status" value="1"/>
</dbReference>
<evidence type="ECO:0000256" key="3">
    <source>
        <dbReference type="ARBA" id="ARBA00012967"/>
    </source>
</evidence>
<name>A0AA88KRY6_ARTSF</name>
<dbReference type="InterPro" id="IPR001236">
    <property type="entry name" value="Lactate/malate_DH_N"/>
</dbReference>
<dbReference type="InterPro" id="IPR018177">
    <property type="entry name" value="L-lactate_DH_AS"/>
</dbReference>
<dbReference type="PIRSF" id="PIRSF000102">
    <property type="entry name" value="Lac_mal_DH"/>
    <property type="match status" value="1"/>
</dbReference>
<dbReference type="Pfam" id="PF00056">
    <property type="entry name" value="Ldh_1_N"/>
    <property type="match status" value="1"/>
</dbReference>
<dbReference type="PANTHER" id="PTHR43128">
    <property type="entry name" value="L-2-HYDROXYCARBOXYLATE DEHYDROGENASE (NAD(P)(+))"/>
    <property type="match status" value="1"/>
</dbReference>
<feature type="active site" description="Proton acceptor" evidence="7">
    <location>
        <position position="192"/>
    </location>
</feature>
<dbReference type="InterPro" id="IPR001557">
    <property type="entry name" value="L-lactate/malate_DH"/>
</dbReference>
<evidence type="ECO:0000259" key="11">
    <source>
        <dbReference type="Pfam" id="PF02866"/>
    </source>
</evidence>
<dbReference type="GO" id="GO:0004459">
    <property type="term" value="F:L-lactate dehydrogenase (NAD+) activity"/>
    <property type="evidence" value="ECO:0007669"/>
    <property type="project" value="UniProtKB-EC"/>
</dbReference>
<dbReference type="AlphaFoldDB" id="A0AA88KRY6"/>
<organism evidence="12 13">
    <name type="scientific">Artemia franciscana</name>
    <name type="common">Brine shrimp</name>
    <name type="synonym">Artemia sanfranciscana</name>
    <dbReference type="NCBI Taxonomy" id="6661"/>
    <lineage>
        <taxon>Eukaryota</taxon>
        <taxon>Metazoa</taxon>
        <taxon>Ecdysozoa</taxon>
        <taxon>Arthropoda</taxon>
        <taxon>Crustacea</taxon>
        <taxon>Branchiopoda</taxon>
        <taxon>Anostraca</taxon>
        <taxon>Artemiidae</taxon>
        <taxon>Artemia</taxon>
    </lineage>
</organism>
<dbReference type="EMBL" id="JAVRJZ010000067">
    <property type="protein sequence ID" value="KAK2703857.1"/>
    <property type="molecule type" value="Genomic_DNA"/>
</dbReference>
<comment type="catalytic activity">
    <reaction evidence="6 9">
        <text>(S)-lactate + NAD(+) = pyruvate + NADH + H(+)</text>
        <dbReference type="Rhea" id="RHEA:23444"/>
        <dbReference type="ChEBI" id="CHEBI:15361"/>
        <dbReference type="ChEBI" id="CHEBI:15378"/>
        <dbReference type="ChEBI" id="CHEBI:16651"/>
        <dbReference type="ChEBI" id="CHEBI:57540"/>
        <dbReference type="ChEBI" id="CHEBI:57945"/>
        <dbReference type="EC" id="1.1.1.27"/>
    </reaction>
</comment>
<evidence type="ECO:0000259" key="10">
    <source>
        <dbReference type="Pfam" id="PF00056"/>
    </source>
</evidence>
<dbReference type="NCBIfam" id="NF000824">
    <property type="entry name" value="PRK00066.1"/>
    <property type="match status" value="1"/>
</dbReference>
<evidence type="ECO:0000256" key="6">
    <source>
        <dbReference type="ARBA" id="ARBA00049258"/>
    </source>
</evidence>
<dbReference type="PROSITE" id="PS51257">
    <property type="entry name" value="PROKAR_LIPOPROTEIN"/>
    <property type="match status" value="1"/>
</dbReference>
<dbReference type="FunFam" id="3.40.50.720:FF:000018">
    <property type="entry name" value="Malate dehydrogenase"/>
    <property type="match status" value="1"/>
</dbReference>
<comment type="pathway">
    <text evidence="1 9">Fermentation; pyruvate fermentation to lactate; (S)-lactate from pyruvate: step 1/1.</text>
</comment>
<accession>A0AA88KRY6</accession>
<feature type="domain" description="Lactate/malate dehydrogenase C-terminal" evidence="11">
    <location>
        <begin position="162"/>
        <end position="324"/>
    </location>
</feature>
<keyword evidence="5 8" id="KW-0520">NAD</keyword>
<dbReference type="PRINTS" id="PR00086">
    <property type="entry name" value="LLDHDRGNASE"/>
</dbReference>
<keyword evidence="13" id="KW-1185">Reference proteome</keyword>
<evidence type="ECO:0000256" key="2">
    <source>
        <dbReference type="ARBA" id="ARBA00006054"/>
    </source>
</evidence>
<evidence type="ECO:0000313" key="12">
    <source>
        <dbReference type="EMBL" id="KAK2703858.1"/>
    </source>
</evidence>
<evidence type="ECO:0000256" key="7">
    <source>
        <dbReference type="PIRSR" id="PIRSR000102-1"/>
    </source>
</evidence>
<gene>
    <name evidence="12" type="ORF">QYM36_017792</name>
</gene>